<sequence>VPLVVTYKPATPAPVITTSPTLVSNVLPAPDGTTSITLQVPTGMEKYEWMRAGNASVLSNTNTLTTSTPGAYVVRVKSPTNCIGAYSDTFRVINSTGVNGPDPISS</sequence>
<reference evidence="1 2" key="1">
    <citation type="submission" date="2021-04" db="EMBL/GenBank/DDBJ databases">
        <title>Chitinophaga sp. nov., isolated from the rhizosphere soil.</title>
        <authorList>
            <person name="He S."/>
        </authorList>
    </citation>
    <scope>NUCLEOTIDE SEQUENCE [LARGE SCALE GENOMIC DNA]</scope>
    <source>
        <strain evidence="1 2">2R12</strain>
    </source>
</reference>
<dbReference type="EMBL" id="JAGTXB010000070">
    <property type="protein sequence ID" value="MBS0032499.1"/>
    <property type="molecule type" value="Genomic_DNA"/>
</dbReference>
<name>A0ABS5JBB0_9BACT</name>
<evidence type="ECO:0000313" key="2">
    <source>
        <dbReference type="Proteomes" id="UP000676386"/>
    </source>
</evidence>
<gene>
    <name evidence="1" type="ORF">KE626_34540</name>
</gene>
<evidence type="ECO:0000313" key="1">
    <source>
        <dbReference type="EMBL" id="MBS0032499.1"/>
    </source>
</evidence>
<proteinExistence type="predicted"/>
<organism evidence="1 2">
    <name type="scientific">Chitinophaga hostae</name>
    <dbReference type="NCBI Taxonomy" id="2831022"/>
    <lineage>
        <taxon>Bacteria</taxon>
        <taxon>Pseudomonadati</taxon>
        <taxon>Bacteroidota</taxon>
        <taxon>Chitinophagia</taxon>
        <taxon>Chitinophagales</taxon>
        <taxon>Chitinophagaceae</taxon>
        <taxon>Chitinophaga</taxon>
    </lineage>
</organism>
<dbReference type="Proteomes" id="UP000676386">
    <property type="component" value="Unassembled WGS sequence"/>
</dbReference>
<keyword evidence="2" id="KW-1185">Reference proteome</keyword>
<dbReference type="RefSeq" id="WP_211977736.1">
    <property type="nucleotide sequence ID" value="NZ_JAGTXB010000070.1"/>
</dbReference>
<evidence type="ECO:0008006" key="3">
    <source>
        <dbReference type="Google" id="ProtNLM"/>
    </source>
</evidence>
<accession>A0ABS5JBB0</accession>
<feature type="non-terminal residue" evidence="1">
    <location>
        <position position="106"/>
    </location>
</feature>
<feature type="non-terminal residue" evidence="1">
    <location>
        <position position="1"/>
    </location>
</feature>
<comment type="caution">
    <text evidence="1">The sequence shown here is derived from an EMBL/GenBank/DDBJ whole genome shotgun (WGS) entry which is preliminary data.</text>
</comment>
<protein>
    <recommendedName>
        <fullName evidence="3">Ig-like domain-containing protein</fullName>
    </recommendedName>
</protein>